<evidence type="ECO:0000256" key="6">
    <source>
        <dbReference type="ARBA" id="ARBA00023136"/>
    </source>
</evidence>
<dbReference type="Gene3D" id="1.10.3720.10">
    <property type="entry name" value="MetI-like"/>
    <property type="match status" value="1"/>
</dbReference>
<dbReference type="Pfam" id="PF19300">
    <property type="entry name" value="BPD_transp_1_N"/>
    <property type="match status" value="1"/>
</dbReference>
<dbReference type="CDD" id="cd06261">
    <property type="entry name" value="TM_PBP2"/>
    <property type="match status" value="1"/>
</dbReference>
<feature type="transmembrane region" description="Helical" evidence="7">
    <location>
        <begin position="134"/>
        <end position="157"/>
    </location>
</feature>
<comment type="subcellular location">
    <subcellularLocation>
        <location evidence="1 7">Cell membrane</location>
        <topology evidence="1 7">Multi-pass membrane protein</topology>
    </subcellularLocation>
</comment>
<evidence type="ECO:0000256" key="4">
    <source>
        <dbReference type="ARBA" id="ARBA00022692"/>
    </source>
</evidence>
<feature type="transmembrane region" description="Helical" evidence="7">
    <location>
        <begin position="282"/>
        <end position="308"/>
    </location>
</feature>
<dbReference type="RefSeq" id="WP_035134943.1">
    <property type="nucleotide sequence ID" value="NZ_JPMD01000039.1"/>
</dbReference>
<evidence type="ECO:0000256" key="7">
    <source>
        <dbReference type="RuleBase" id="RU363032"/>
    </source>
</evidence>
<keyword evidence="6 7" id="KW-0472">Membrane</keyword>
<keyword evidence="4 7" id="KW-0812">Transmembrane</keyword>
<keyword evidence="5 7" id="KW-1133">Transmembrane helix</keyword>
<keyword evidence="10" id="KW-1185">Reference proteome</keyword>
<comment type="similarity">
    <text evidence="7">Belongs to the binding-protein-dependent transport system permease family.</text>
</comment>
<protein>
    <submittedName>
        <fullName evidence="9">Peptide permease</fullName>
    </submittedName>
</protein>
<evidence type="ECO:0000259" key="8">
    <source>
        <dbReference type="PROSITE" id="PS50928"/>
    </source>
</evidence>
<proteinExistence type="inferred from homology"/>
<evidence type="ECO:0000313" key="9">
    <source>
        <dbReference type="EMBL" id="KEZ85214.1"/>
    </source>
</evidence>
<dbReference type="EMBL" id="JPMD01000039">
    <property type="protein sequence ID" value="KEZ85214.1"/>
    <property type="molecule type" value="Genomic_DNA"/>
</dbReference>
<dbReference type="Pfam" id="PF00528">
    <property type="entry name" value="BPD_transp_1"/>
    <property type="match status" value="1"/>
</dbReference>
<dbReference type="eggNOG" id="COG0601">
    <property type="taxonomic scope" value="Bacteria"/>
</dbReference>
<name>A0A084J8D0_9CLOT</name>
<gene>
    <name evidence="9" type="ORF">IO99_15915</name>
</gene>
<reference evidence="9 10" key="1">
    <citation type="submission" date="2014-07" db="EMBL/GenBank/DDBJ databases">
        <title>Draft genome of Clostridium sulfidigenes 113A isolated from sediments associated with methane hydrate from Krishna Godavari basin.</title>
        <authorList>
            <person name="Honkalas V.S."/>
            <person name="Dabir A.P."/>
            <person name="Arora P."/>
            <person name="Dhakephalkar P.K."/>
        </authorList>
    </citation>
    <scope>NUCLEOTIDE SEQUENCE [LARGE SCALE GENOMIC DNA]</scope>
    <source>
        <strain evidence="9 10">113A</strain>
    </source>
</reference>
<evidence type="ECO:0000256" key="1">
    <source>
        <dbReference type="ARBA" id="ARBA00004651"/>
    </source>
</evidence>
<dbReference type="Proteomes" id="UP000028542">
    <property type="component" value="Unassembled WGS sequence"/>
</dbReference>
<feature type="transmembrane region" description="Helical" evidence="7">
    <location>
        <begin position="236"/>
        <end position="262"/>
    </location>
</feature>
<evidence type="ECO:0000313" key="10">
    <source>
        <dbReference type="Proteomes" id="UP000028542"/>
    </source>
</evidence>
<feature type="domain" description="ABC transmembrane type-1" evidence="8">
    <location>
        <begin position="95"/>
        <end position="301"/>
    </location>
</feature>
<organism evidence="9 10">
    <name type="scientific">Clostridium sulfidigenes</name>
    <dbReference type="NCBI Taxonomy" id="318464"/>
    <lineage>
        <taxon>Bacteria</taxon>
        <taxon>Bacillati</taxon>
        <taxon>Bacillota</taxon>
        <taxon>Clostridia</taxon>
        <taxon>Eubacteriales</taxon>
        <taxon>Clostridiaceae</taxon>
        <taxon>Clostridium</taxon>
    </lineage>
</organism>
<dbReference type="GO" id="GO:0005886">
    <property type="term" value="C:plasma membrane"/>
    <property type="evidence" value="ECO:0007669"/>
    <property type="project" value="UniProtKB-SubCell"/>
</dbReference>
<keyword evidence="3" id="KW-1003">Cell membrane</keyword>
<dbReference type="InterPro" id="IPR035906">
    <property type="entry name" value="MetI-like_sf"/>
</dbReference>
<feature type="transmembrane region" description="Helical" evidence="7">
    <location>
        <begin position="94"/>
        <end position="114"/>
    </location>
</feature>
<evidence type="ECO:0000256" key="3">
    <source>
        <dbReference type="ARBA" id="ARBA00022475"/>
    </source>
</evidence>
<dbReference type="STRING" id="318464.IO99_15915"/>
<dbReference type="PANTHER" id="PTHR43163">
    <property type="entry name" value="DIPEPTIDE TRANSPORT SYSTEM PERMEASE PROTEIN DPPB-RELATED"/>
    <property type="match status" value="1"/>
</dbReference>
<keyword evidence="2 7" id="KW-0813">Transport</keyword>
<dbReference type="SUPFAM" id="SSF161098">
    <property type="entry name" value="MetI-like"/>
    <property type="match status" value="1"/>
</dbReference>
<comment type="caution">
    <text evidence="9">The sequence shown here is derived from an EMBL/GenBank/DDBJ whole genome shotgun (WGS) entry which is preliminary data.</text>
</comment>
<dbReference type="InterPro" id="IPR045621">
    <property type="entry name" value="BPD_transp_1_N"/>
</dbReference>
<dbReference type="PROSITE" id="PS50928">
    <property type="entry name" value="ABC_TM1"/>
    <property type="match status" value="1"/>
</dbReference>
<dbReference type="AlphaFoldDB" id="A0A084J8D0"/>
<dbReference type="GO" id="GO:0055085">
    <property type="term" value="P:transmembrane transport"/>
    <property type="evidence" value="ECO:0007669"/>
    <property type="project" value="InterPro"/>
</dbReference>
<dbReference type="InterPro" id="IPR000515">
    <property type="entry name" value="MetI-like"/>
</dbReference>
<evidence type="ECO:0000256" key="2">
    <source>
        <dbReference type="ARBA" id="ARBA00022448"/>
    </source>
</evidence>
<dbReference type="PANTHER" id="PTHR43163:SF6">
    <property type="entry name" value="DIPEPTIDE TRANSPORT SYSTEM PERMEASE PROTEIN DPPB-RELATED"/>
    <property type="match status" value="1"/>
</dbReference>
<evidence type="ECO:0000256" key="5">
    <source>
        <dbReference type="ARBA" id="ARBA00022989"/>
    </source>
</evidence>
<sequence>MKNKITKRILQAIPMLLFISFVSFLLMNLAPGDPAQGYITPKMSKEQADLIRVSLGLDKPMLTRYFLWLKNVLSGDFGYSLVSRQAVASEISSRFFATLGLMGSSLLLAIFISIPLGLYTGMHRNKFLDRFTNILNYIAISIPSFWFAMILLSIFSLKLKWLPSVGMRTIGVTSTLDVIKHGILPTIVLSFSNIAVLTRYVRSCTITELKQDYIVTAISKGASKNRILFKHIMKNALLPMITILGMSLPSLVSGAFITETIFGWPGMGRLGINSIKALDYPVIMAMTLVTSIMVVIGNLLADISYVLVDPRIRRGNENV</sequence>
<accession>A0A084J8D0</accession>